<dbReference type="GO" id="GO:0008270">
    <property type="term" value="F:zinc ion binding"/>
    <property type="evidence" value="ECO:0007669"/>
    <property type="project" value="UniProtKB-UniRule"/>
</dbReference>
<dbReference type="EC" id="1.8.4.12" evidence="2 9"/>
<dbReference type="PROSITE" id="PS51790">
    <property type="entry name" value="MSRB"/>
    <property type="match status" value="1"/>
</dbReference>
<evidence type="ECO:0000256" key="2">
    <source>
        <dbReference type="ARBA" id="ARBA00012499"/>
    </source>
</evidence>
<dbReference type="PANTHER" id="PTHR10173">
    <property type="entry name" value="METHIONINE SULFOXIDE REDUCTASE"/>
    <property type="match status" value="1"/>
</dbReference>
<evidence type="ECO:0000256" key="7">
    <source>
        <dbReference type="ARBA" id="ARBA00048488"/>
    </source>
</evidence>
<dbReference type="InterPro" id="IPR028427">
    <property type="entry name" value="Met_Sox_Rdtase_MsrB"/>
</dbReference>
<dbReference type="GO" id="GO:0030091">
    <property type="term" value="P:protein repair"/>
    <property type="evidence" value="ECO:0007669"/>
    <property type="project" value="InterPro"/>
</dbReference>
<dbReference type="GO" id="GO:0006979">
    <property type="term" value="P:response to oxidative stress"/>
    <property type="evidence" value="ECO:0007669"/>
    <property type="project" value="InterPro"/>
</dbReference>
<comment type="cofactor">
    <cofactor evidence="9">
        <name>Zn(2+)</name>
        <dbReference type="ChEBI" id="CHEBI:29105"/>
    </cofactor>
    <text evidence="9">Binds 1 zinc ion per subunit. The zinc ion is important for the structural integrity of the protein.</text>
</comment>
<dbReference type="NCBIfam" id="TIGR00357">
    <property type="entry name" value="peptide-methionine (R)-S-oxide reductase MsrB"/>
    <property type="match status" value="1"/>
</dbReference>
<evidence type="ECO:0000256" key="4">
    <source>
        <dbReference type="ARBA" id="ARBA00022723"/>
    </source>
</evidence>
<sequence length="181" mass="20201">MIRAARPPEKVQIGLFYIACCCASCAFQTTGAPCRGHGTKREQTPRRLPMDKLEKPLDAWREELSDEQFQICRLGATERPFTGKYNDTRTPGVYHCVCCDAPLFDADAKFDSGCGWPSYFQPVSDTAIASLDDFSHGMHRIEVRCARCDAHLGHVFPDGPKPTGLRYCINSASLDLKPREV</sequence>
<feature type="binding site" evidence="9">
    <location>
        <position position="148"/>
    </location>
    <ligand>
        <name>Zn(2+)</name>
        <dbReference type="ChEBI" id="CHEBI:29105"/>
    </ligand>
</feature>
<dbReference type="InterPro" id="IPR002579">
    <property type="entry name" value="Met_Sox_Rdtase_MsrB_dom"/>
</dbReference>
<evidence type="ECO:0000256" key="8">
    <source>
        <dbReference type="ARBA" id="ARBA00075819"/>
    </source>
</evidence>
<dbReference type="GO" id="GO:0033743">
    <property type="term" value="F:peptide-methionine (R)-S-oxide reductase activity"/>
    <property type="evidence" value="ECO:0007669"/>
    <property type="project" value="UniProtKB-UniRule"/>
</dbReference>
<gene>
    <name evidence="9" type="primary">msrB</name>
    <name evidence="11" type="ordered locus">PST_2536</name>
</gene>
<dbReference type="HOGENOM" id="CLU_031040_8_2_6"/>
<dbReference type="KEGG" id="psa:PST_2536"/>
<reference evidence="11 12" key="1">
    <citation type="journal article" date="2008" name="Proc. Natl. Acad. Sci. U.S.A.">
        <title>Nitrogen fixation island and rhizosphere competence traits in the genome of root-associated Pseudomonas stutzeri A1501.</title>
        <authorList>
            <person name="Yan Y."/>
            <person name="Yang J."/>
            <person name="Dou Y."/>
            <person name="Chen M."/>
            <person name="Ping S."/>
            <person name="Peng J."/>
            <person name="Lu W."/>
            <person name="Zhang W."/>
            <person name="Yao Z."/>
            <person name="Li H."/>
            <person name="Liu W."/>
            <person name="He S."/>
            <person name="Geng L."/>
            <person name="Zhang X."/>
            <person name="Yang F."/>
            <person name="Yu H."/>
            <person name="Zhan Y."/>
            <person name="Li D."/>
            <person name="Lin Z."/>
            <person name="Wang Y."/>
            <person name="Elmerich C."/>
            <person name="Lin M."/>
            <person name="Jin Q."/>
        </authorList>
    </citation>
    <scope>NUCLEOTIDE SEQUENCE [LARGE SCALE GENOMIC DNA]</scope>
    <source>
        <strain evidence="11 12">A1501</strain>
    </source>
</reference>
<protein>
    <recommendedName>
        <fullName evidence="3 9">Peptide methionine sulfoxide reductase MsrB</fullName>
        <ecNumber evidence="2 9">1.8.4.12</ecNumber>
    </recommendedName>
    <alternativeName>
        <fullName evidence="8 9">Peptide-methionine (R)-S-oxide reductase</fullName>
    </alternativeName>
</protein>
<evidence type="ECO:0000313" key="11">
    <source>
        <dbReference type="EMBL" id="ABP80186.1"/>
    </source>
</evidence>
<feature type="domain" description="MsrB" evidence="10">
    <location>
        <begin position="57"/>
        <end position="179"/>
    </location>
</feature>
<keyword evidence="12" id="KW-1185">Reference proteome</keyword>
<dbReference type="FunFam" id="2.170.150.20:FF:000001">
    <property type="entry name" value="Peptide methionine sulfoxide reductase MsrB"/>
    <property type="match status" value="1"/>
</dbReference>
<dbReference type="HAMAP" id="MF_01400">
    <property type="entry name" value="MsrB"/>
    <property type="match status" value="1"/>
</dbReference>
<comment type="catalytic activity">
    <reaction evidence="7 9">
        <text>L-methionyl-[protein] + [thioredoxin]-disulfide + H2O = L-methionyl-(R)-S-oxide-[protein] + [thioredoxin]-dithiol</text>
        <dbReference type="Rhea" id="RHEA:24164"/>
        <dbReference type="Rhea" id="RHEA-COMP:10698"/>
        <dbReference type="Rhea" id="RHEA-COMP:10700"/>
        <dbReference type="Rhea" id="RHEA-COMP:12313"/>
        <dbReference type="Rhea" id="RHEA-COMP:12314"/>
        <dbReference type="ChEBI" id="CHEBI:15377"/>
        <dbReference type="ChEBI" id="CHEBI:16044"/>
        <dbReference type="ChEBI" id="CHEBI:29950"/>
        <dbReference type="ChEBI" id="CHEBI:45764"/>
        <dbReference type="ChEBI" id="CHEBI:50058"/>
        <dbReference type="EC" id="1.8.4.12"/>
    </reaction>
</comment>
<dbReference type="eggNOG" id="COG0229">
    <property type="taxonomic scope" value="Bacteria"/>
</dbReference>
<evidence type="ECO:0000256" key="3">
    <source>
        <dbReference type="ARBA" id="ARBA00021130"/>
    </source>
</evidence>
<feature type="binding site" evidence="9">
    <location>
        <position position="145"/>
    </location>
    <ligand>
        <name>Zn(2+)</name>
        <dbReference type="ChEBI" id="CHEBI:29105"/>
    </ligand>
</feature>
<comment type="similarity">
    <text evidence="1 9">Belongs to the MsrB Met sulfoxide reductase family.</text>
</comment>
<proteinExistence type="inferred from homology"/>
<dbReference type="SUPFAM" id="SSF51316">
    <property type="entry name" value="Mss4-like"/>
    <property type="match status" value="1"/>
</dbReference>
<dbReference type="Pfam" id="PF01641">
    <property type="entry name" value="SelR"/>
    <property type="match status" value="1"/>
</dbReference>
<evidence type="ECO:0000313" key="12">
    <source>
        <dbReference type="Proteomes" id="UP000000233"/>
    </source>
</evidence>
<keyword evidence="4 9" id="KW-0479">Metal-binding</keyword>
<dbReference type="InterPro" id="IPR011057">
    <property type="entry name" value="Mss4-like_sf"/>
</dbReference>
<keyword evidence="5 9" id="KW-0862">Zinc</keyword>
<evidence type="ECO:0000256" key="9">
    <source>
        <dbReference type="HAMAP-Rule" id="MF_01400"/>
    </source>
</evidence>
<organism evidence="11 12">
    <name type="scientific">Stutzerimonas stutzeri (strain A1501)</name>
    <name type="common">Pseudomonas stutzeri</name>
    <dbReference type="NCBI Taxonomy" id="379731"/>
    <lineage>
        <taxon>Bacteria</taxon>
        <taxon>Pseudomonadati</taxon>
        <taxon>Pseudomonadota</taxon>
        <taxon>Gammaproteobacteria</taxon>
        <taxon>Pseudomonadales</taxon>
        <taxon>Pseudomonadaceae</taxon>
        <taxon>Stutzerimonas</taxon>
    </lineage>
</organism>
<evidence type="ECO:0000256" key="1">
    <source>
        <dbReference type="ARBA" id="ARBA00007174"/>
    </source>
</evidence>
<evidence type="ECO:0000256" key="5">
    <source>
        <dbReference type="ARBA" id="ARBA00022833"/>
    </source>
</evidence>
<evidence type="ECO:0000259" key="10">
    <source>
        <dbReference type="PROSITE" id="PS51790"/>
    </source>
</evidence>
<accession>A4VMI5</accession>
<dbReference type="AlphaFoldDB" id="A4VMI5"/>
<name>A4VMI5_STUS1</name>
<keyword evidence="6 9" id="KW-0560">Oxidoreductase</keyword>
<dbReference type="GO" id="GO:0005737">
    <property type="term" value="C:cytoplasm"/>
    <property type="evidence" value="ECO:0007669"/>
    <property type="project" value="TreeGrafter"/>
</dbReference>
<evidence type="ECO:0000256" key="6">
    <source>
        <dbReference type="ARBA" id="ARBA00023002"/>
    </source>
</evidence>
<feature type="binding site" evidence="9">
    <location>
        <position position="99"/>
    </location>
    <ligand>
        <name>Zn(2+)</name>
        <dbReference type="ChEBI" id="CHEBI:29105"/>
    </ligand>
</feature>
<dbReference type="Proteomes" id="UP000000233">
    <property type="component" value="Chromosome"/>
</dbReference>
<feature type="active site" description="Nucleophile" evidence="9">
    <location>
        <position position="168"/>
    </location>
</feature>
<feature type="binding site" evidence="9">
    <location>
        <position position="96"/>
    </location>
    <ligand>
        <name>Zn(2+)</name>
        <dbReference type="ChEBI" id="CHEBI:29105"/>
    </ligand>
</feature>
<dbReference type="Gene3D" id="2.170.150.20">
    <property type="entry name" value="Peptide methionine sulfoxide reductase"/>
    <property type="match status" value="1"/>
</dbReference>
<dbReference type="PANTHER" id="PTHR10173:SF52">
    <property type="entry name" value="METHIONINE-R-SULFOXIDE REDUCTASE B1"/>
    <property type="match status" value="1"/>
</dbReference>
<dbReference type="EMBL" id="CP000304">
    <property type="protein sequence ID" value="ABP80186.1"/>
    <property type="molecule type" value="Genomic_DNA"/>
</dbReference>